<sequence>MPDLRFAVCVASFESPCVYFFTLNELICLFNPPQVEAADQGCDPGQRLPSAPGHLLPGEGDRGLHVLEEGTRRFPRHSGRRTRKAPLRIGRYVYPRKQLCELATFFLRETISGLKYSDISWAVHMFLPQSKSVANDLSDAFA</sequence>
<keyword evidence="2" id="KW-1185">Reference proteome</keyword>
<reference evidence="1 2" key="1">
    <citation type="journal article" date="2019" name="Sci. Rep.">
        <title>Orb-weaving spider Araneus ventricosus genome elucidates the spidroin gene catalogue.</title>
        <authorList>
            <person name="Kono N."/>
            <person name="Nakamura H."/>
            <person name="Ohtoshi R."/>
            <person name="Moran D.A.P."/>
            <person name="Shinohara A."/>
            <person name="Yoshida Y."/>
            <person name="Fujiwara M."/>
            <person name="Mori M."/>
            <person name="Tomita M."/>
            <person name="Arakawa K."/>
        </authorList>
    </citation>
    <scope>NUCLEOTIDE SEQUENCE [LARGE SCALE GENOMIC DNA]</scope>
</reference>
<gene>
    <name evidence="1" type="ORF">AVEN_148311_1</name>
</gene>
<protein>
    <submittedName>
        <fullName evidence="1">Uncharacterized protein</fullName>
    </submittedName>
</protein>
<comment type="caution">
    <text evidence="1">The sequence shown here is derived from an EMBL/GenBank/DDBJ whole genome shotgun (WGS) entry which is preliminary data.</text>
</comment>
<dbReference type="AlphaFoldDB" id="A0A4Y2DJ56"/>
<name>A0A4Y2DJ56_ARAVE</name>
<dbReference type="EMBL" id="BGPR01089630">
    <property type="protein sequence ID" value="GBM16056.1"/>
    <property type="molecule type" value="Genomic_DNA"/>
</dbReference>
<accession>A0A4Y2DJ56</accession>
<dbReference type="Proteomes" id="UP000499080">
    <property type="component" value="Unassembled WGS sequence"/>
</dbReference>
<organism evidence="1 2">
    <name type="scientific">Araneus ventricosus</name>
    <name type="common">Orbweaver spider</name>
    <name type="synonym">Epeira ventricosa</name>
    <dbReference type="NCBI Taxonomy" id="182803"/>
    <lineage>
        <taxon>Eukaryota</taxon>
        <taxon>Metazoa</taxon>
        <taxon>Ecdysozoa</taxon>
        <taxon>Arthropoda</taxon>
        <taxon>Chelicerata</taxon>
        <taxon>Arachnida</taxon>
        <taxon>Araneae</taxon>
        <taxon>Araneomorphae</taxon>
        <taxon>Entelegynae</taxon>
        <taxon>Araneoidea</taxon>
        <taxon>Araneidae</taxon>
        <taxon>Araneus</taxon>
    </lineage>
</organism>
<evidence type="ECO:0000313" key="1">
    <source>
        <dbReference type="EMBL" id="GBM16056.1"/>
    </source>
</evidence>
<evidence type="ECO:0000313" key="2">
    <source>
        <dbReference type="Proteomes" id="UP000499080"/>
    </source>
</evidence>
<proteinExistence type="predicted"/>